<name>A0A9D9GSD9_9BACL</name>
<dbReference type="Gene3D" id="2.60.40.3630">
    <property type="match status" value="1"/>
</dbReference>
<reference evidence="3" key="1">
    <citation type="submission" date="2020-10" db="EMBL/GenBank/DDBJ databases">
        <authorList>
            <person name="Gilroy R."/>
        </authorList>
    </citation>
    <scope>NUCLEOTIDE SEQUENCE</scope>
    <source>
        <strain evidence="3">1748</strain>
    </source>
</reference>
<evidence type="ECO:0000256" key="2">
    <source>
        <dbReference type="SAM" id="SignalP"/>
    </source>
</evidence>
<evidence type="ECO:0008006" key="5">
    <source>
        <dbReference type="Google" id="ProtNLM"/>
    </source>
</evidence>
<keyword evidence="2" id="KW-0732">Signal</keyword>
<dbReference type="SUPFAM" id="SSF55486">
    <property type="entry name" value="Metalloproteases ('zincins'), catalytic domain"/>
    <property type="match status" value="1"/>
</dbReference>
<feature type="signal peptide" evidence="2">
    <location>
        <begin position="1"/>
        <end position="19"/>
    </location>
</feature>
<sequence length="764" mass="85683">MKKSSKISCLSLLSLLNFAVLTSCESTSNSSDHSSSSITISSPSSSSSSEETQERKYIEIDRLPKTTYDFYDILNLDNLDVSFITEKDGEQTIEHDLDYSLVWDKDKTEVQASVRLNEVGTFKINVVAAGYESASFDITVNKISHFNQSLMLTSTPLKSVYKVGETLDPSGLNIMLHTSYRSSTGQTLQKSETVTSYQLKYNGTDATNYVFLETGRFQINIVCQGYEEELTTYFTVYVNNEKISDPQKYDDPSSVLETDASSISIHITNPNKTSNEDPHGITDKGYYTPEEVNVAHTAYDFGKINSLNWKYAPSSSIEEDQTSQETPILVVPVVVPGFEEQATSKALDVIETCFFGNSNTLPFESLRSYYYKSSHGKLNITGSITDFYYASAYSSFYHSITDISSSNLSDLAEEVVAWTKKTYSNNLTKFDSDKDGLIDAVWMVWIGDISASDGYSSYWPLTNTTQADANISENLDNPVCNNFGWAGENLLETFSEENSPYDAHFLIHETGHILGLNDYYSYNNSGSLTSGYSPLGGIDMMDNNVKDHNPYSKILLGWETPYIVYGNDVTITIPSSLMENACIVIPYDNKEYESENGKIQFNPYDEYLILDLYTNKGLNEMSYDGYGNKEDFDLKSTGGRLYHVDARLAYQRTGSTYVLFTNPDDAFNEEYEKKVLNVISNSEGGSHAEHNYGLPAMYDAYDEIRWISQDNVLVNYQNKPGENSLFTQGDSFSVQSYARQFNNGGFNSNNLCSYSFTITELKLA</sequence>
<evidence type="ECO:0000313" key="4">
    <source>
        <dbReference type="Proteomes" id="UP000823629"/>
    </source>
</evidence>
<dbReference type="PROSITE" id="PS51257">
    <property type="entry name" value="PROKAR_LIPOPROTEIN"/>
    <property type="match status" value="1"/>
</dbReference>
<dbReference type="PANTHER" id="PTHR41775:SF1">
    <property type="entry name" value="PEPTIDASE M6-LIKE DOMAIN-CONTAINING PROTEIN"/>
    <property type="match status" value="1"/>
</dbReference>
<gene>
    <name evidence="3" type="ORF">IAC78_04610</name>
</gene>
<comment type="caution">
    <text evidence="3">The sequence shown here is derived from an EMBL/GenBank/DDBJ whole genome shotgun (WGS) entry which is preliminary data.</text>
</comment>
<proteinExistence type="predicted"/>
<dbReference type="Proteomes" id="UP000823629">
    <property type="component" value="Unassembled WGS sequence"/>
</dbReference>
<evidence type="ECO:0000256" key="1">
    <source>
        <dbReference type="SAM" id="MobiDB-lite"/>
    </source>
</evidence>
<feature type="chain" id="PRO_5038341800" description="M6 family metalloprotease domain-containing protein" evidence="2">
    <location>
        <begin position="20"/>
        <end position="764"/>
    </location>
</feature>
<feature type="region of interest" description="Disordered" evidence="1">
    <location>
        <begin position="27"/>
        <end position="55"/>
    </location>
</feature>
<protein>
    <recommendedName>
        <fullName evidence="5">M6 family metalloprotease domain-containing protein</fullName>
    </recommendedName>
</protein>
<dbReference type="AlphaFoldDB" id="A0A9D9GSD9"/>
<evidence type="ECO:0000313" key="3">
    <source>
        <dbReference type="EMBL" id="MBO8414729.1"/>
    </source>
</evidence>
<accession>A0A9D9GSD9</accession>
<organism evidence="3 4">
    <name type="scientific">Candidatus Scatoplasma merdavium</name>
    <dbReference type="NCBI Taxonomy" id="2840932"/>
    <lineage>
        <taxon>Bacteria</taxon>
        <taxon>Bacillati</taxon>
        <taxon>Bacillota</taxon>
        <taxon>Bacilli</taxon>
        <taxon>Bacillales</taxon>
        <taxon>Candidatus Scatoplasma</taxon>
    </lineage>
</organism>
<dbReference type="EMBL" id="JADING010000134">
    <property type="protein sequence ID" value="MBO8414729.1"/>
    <property type="molecule type" value="Genomic_DNA"/>
</dbReference>
<reference evidence="3" key="2">
    <citation type="journal article" date="2021" name="PeerJ">
        <title>Extensive microbial diversity within the chicken gut microbiome revealed by metagenomics and culture.</title>
        <authorList>
            <person name="Gilroy R."/>
            <person name="Ravi A."/>
            <person name="Getino M."/>
            <person name="Pursley I."/>
            <person name="Horton D.L."/>
            <person name="Alikhan N.F."/>
            <person name="Baker D."/>
            <person name="Gharbi K."/>
            <person name="Hall N."/>
            <person name="Watson M."/>
            <person name="Adriaenssens E.M."/>
            <person name="Foster-Nyarko E."/>
            <person name="Jarju S."/>
            <person name="Secka A."/>
            <person name="Antonio M."/>
            <person name="Oren A."/>
            <person name="Chaudhuri R.R."/>
            <person name="La Ragione R."/>
            <person name="Hildebrand F."/>
            <person name="Pallen M.J."/>
        </authorList>
    </citation>
    <scope>NUCLEOTIDE SEQUENCE</scope>
    <source>
        <strain evidence="3">1748</strain>
    </source>
</reference>
<dbReference type="PANTHER" id="PTHR41775">
    <property type="entry name" value="SECRETED PROTEIN-RELATED"/>
    <property type="match status" value="1"/>
</dbReference>
<feature type="compositionally biased region" description="Low complexity" evidence="1">
    <location>
        <begin position="27"/>
        <end position="50"/>
    </location>
</feature>